<reference evidence="8" key="1">
    <citation type="submission" date="2021-03" db="EMBL/GenBank/DDBJ databases">
        <title>Antimicrobial resistance genes in bacteria isolated from Japanese honey, and their potential for conferring macrolide and lincosamide resistance in the American foulbrood pathogen Paenibacillus larvae.</title>
        <authorList>
            <person name="Okamoto M."/>
            <person name="Kumagai M."/>
            <person name="Kanamori H."/>
            <person name="Takamatsu D."/>
        </authorList>
    </citation>
    <scope>NUCLEOTIDE SEQUENCE</scope>
    <source>
        <strain evidence="8">J40TS1</strain>
    </source>
</reference>
<dbReference type="SUPFAM" id="SSF53448">
    <property type="entry name" value="Nucleotide-diphospho-sugar transferases"/>
    <property type="match status" value="1"/>
</dbReference>
<keyword evidence="3 5" id="KW-1133">Transmembrane helix</keyword>
<evidence type="ECO:0000256" key="5">
    <source>
        <dbReference type="SAM" id="Phobius"/>
    </source>
</evidence>
<evidence type="ECO:0000259" key="6">
    <source>
        <dbReference type="Pfam" id="PF00535"/>
    </source>
</evidence>
<evidence type="ECO:0000259" key="7">
    <source>
        <dbReference type="Pfam" id="PF04138"/>
    </source>
</evidence>
<feature type="domain" description="GtrA/DPMS transmembrane" evidence="7">
    <location>
        <begin position="220"/>
        <end position="335"/>
    </location>
</feature>
<feature type="transmembrane region" description="Helical" evidence="5">
    <location>
        <begin position="213"/>
        <end position="240"/>
    </location>
</feature>
<dbReference type="PANTHER" id="PTHR48090">
    <property type="entry name" value="UNDECAPRENYL-PHOSPHATE 4-DEOXY-4-FORMAMIDO-L-ARABINOSE TRANSFERASE-RELATED"/>
    <property type="match status" value="1"/>
</dbReference>
<feature type="transmembrane region" description="Helical" evidence="5">
    <location>
        <begin position="285"/>
        <end position="306"/>
    </location>
</feature>
<evidence type="ECO:0000313" key="8">
    <source>
        <dbReference type="EMBL" id="GIP15228.1"/>
    </source>
</evidence>
<dbReference type="InterPro" id="IPR029044">
    <property type="entry name" value="Nucleotide-diphossugar_trans"/>
</dbReference>
<comment type="caution">
    <text evidence="8">The sequence shown here is derived from an EMBL/GenBank/DDBJ whole genome shotgun (WGS) entry which is preliminary data.</text>
</comment>
<dbReference type="RefSeq" id="WP_213513458.1">
    <property type="nucleotide sequence ID" value="NZ_BOSE01000001.1"/>
</dbReference>
<dbReference type="Pfam" id="PF00535">
    <property type="entry name" value="Glycos_transf_2"/>
    <property type="match status" value="1"/>
</dbReference>
<evidence type="ECO:0000256" key="1">
    <source>
        <dbReference type="ARBA" id="ARBA00004141"/>
    </source>
</evidence>
<sequence length="339" mass="38233">MIVIIPAYEPDDRLIELCTRLKQLPHEELLIVDDGSGEDYRHIFAALAAQGCTILTHTLNQGKGAALKTAFQELLQRQYDGVIVCADCDGQHALHDIMAVAAAVSAPKQIVLGTRVFVGAVPFRSRFGNLFTAAIYRYVTGIAINDTQTGLRACSASLLPWLCSIKGDRFEYEMRMLMQAAEQGVEMVEVTIETIYLEHNKSSHFRPIKDSLLVYWPILKFAAASLISFLLDFVVLLVLYTHTDQLLISVMIARAISSLCNFTLNRQLVFLQGKKSSLYSSVWKYFSLVILNVLCNYALLYVLTAWQLVPFVPAKLAVEALLFLFSYWVQQRYIFRTRS</sequence>
<dbReference type="GO" id="GO:0016020">
    <property type="term" value="C:membrane"/>
    <property type="evidence" value="ECO:0007669"/>
    <property type="project" value="UniProtKB-SubCell"/>
</dbReference>
<proteinExistence type="predicted"/>
<evidence type="ECO:0000256" key="4">
    <source>
        <dbReference type="ARBA" id="ARBA00023136"/>
    </source>
</evidence>
<dbReference type="InterPro" id="IPR001173">
    <property type="entry name" value="Glyco_trans_2-like"/>
</dbReference>
<name>A0A919YQR1_9BACL</name>
<gene>
    <name evidence="8" type="ORF">J40TS1_08700</name>
</gene>
<keyword evidence="4 5" id="KW-0472">Membrane</keyword>
<dbReference type="CDD" id="cd04179">
    <property type="entry name" value="DPM_DPG-synthase_like"/>
    <property type="match status" value="1"/>
</dbReference>
<feature type="domain" description="Glycosyltransferase 2-like" evidence="6">
    <location>
        <begin position="3"/>
        <end position="140"/>
    </location>
</feature>
<keyword evidence="2 5" id="KW-0812">Transmembrane</keyword>
<keyword evidence="9" id="KW-1185">Reference proteome</keyword>
<dbReference type="Pfam" id="PF04138">
    <property type="entry name" value="GtrA_DPMS_TM"/>
    <property type="match status" value="1"/>
</dbReference>
<comment type="subcellular location">
    <subcellularLocation>
        <location evidence="1">Membrane</location>
        <topology evidence="1">Multi-pass membrane protein</topology>
    </subcellularLocation>
</comment>
<dbReference type="InterPro" id="IPR050256">
    <property type="entry name" value="Glycosyltransferase_2"/>
</dbReference>
<dbReference type="Proteomes" id="UP000683139">
    <property type="component" value="Unassembled WGS sequence"/>
</dbReference>
<evidence type="ECO:0000256" key="3">
    <source>
        <dbReference type="ARBA" id="ARBA00022989"/>
    </source>
</evidence>
<dbReference type="GO" id="GO:0000271">
    <property type="term" value="P:polysaccharide biosynthetic process"/>
    <property type="evidence" value="ECO:0007669"/>
    <property type="project" value="InterPro"/>
</dbReference>
<evidence type="ECO:0000313" key="9">
    <source>
        <dbReference type="Proteomes" id="UP000683139"/>
    </source>
</evidence>
<dbReference type="EMBL" id="BOSE01000001">
    <property type="protein sequence ID" value="GIP15228.1"/>
    <property type="molecule type" value="Genomic_DNA"/>
</dbReference>
<dbReference type="Gene3D" id="3.90.550.10">
    <property type="entry name" value="Spore Coat Polysaccharide Biosynthesis Protein SpsA, Chain A"/>
    <property type="match status" value="1"/>
</dbReference>
<dbReference type="AlphaFoldDB" id="A0A919YQR1"/>
<evidence type="ECO:0000256" key="2">
    <source>
        <dbReference type="ARBA" id="ARBA00022692"/>
    </source>
</evidence>
<dbReference type="InterPro" id="IPR007267">
    <property type="entry name" value="GtrA_DPMS_TM"/>
</dbReference>
<accession>A0A919YQR1</accession>
<feature type="transmembrane region" description="Helical" evidence="5">
    <location>
        <begin position="312"/>
        <end position="329"/>
    </location>
</feature>
<organism evidence="8 9">
    <name type="scientific">Paenibacillus montaniterrae</name>
    <dbReference type="NCBI Taxonomy" id="429341"/>
    <lineage>
        <taxon>Bacteria</taxon>
        <taxon>Bacillati</taxon>
        <taxon>Bacillota</taxon>
        <taxon>Bacilli</taxon>
        <taxon>Bacillales</taxon>
        <taxon>Paenibacillaceae</taxon>
        <taxon>Paenibacillus</taxon>
    </lineage>
</organism>
<dbReference type="PANTHER" id="PTHR48090:SF7">
    <property type="entry name" value="RFBJ PROTEIN"/>
    <property type="match status" value="1"/>
</dbReference>
<protein>
    <submittedName>
        <fullName evidence="8">Sugar translocase</fullName>
    </submittedName>
</protein>